<feature type="domain" description="SHSP" evidence="2">
    <location>
        <begin position="32"/>
        <end position="146"/>
    </location>
</feature>
<gene>
    <name evidence="3" type="ORF">SDC9_101682</name>
</gene>
<proteinExistence type="predicted"/>
<dbReference type="AlphaFoldDB" id="A0A645AP03"/>
<dbReference type="PANTHER" id="PTHR11527">
    <property type="entry name" value="HEAT-SHOCK PROTEIN 20 FAMILY MEMBER"/>
    <property type="match status" value="1"/>
</dbReference>
<organism evidence="3">
    <name type="scientific">bioreactor metagenome</name>
    <dbReference type="NCBI Taxonomy" id="1076179"/>
    <lineage>
        <taxon>unclassified sequences</taxon>
        <taxon>metagenomes</taxon>
        <taxon>ecological metagenomes</taxon>
    </lineage>
</organism>
<protein>
    <submittedName>
        <fullName evidence="3">Acid shock protein</fullName>
    </submittedName>
</protein>
<accession>A0A645AP03</accession>
<dbReference type="CDD" id="cd06471">
    <property type="entry name" value="ACD_LpsHSP_like"/>
    <property type="match status" value="1"/>
</dbReference>
<comment type="caution">
    <text evidence="3">The sequence shown here is derived from an EMBL/GenBank/DDBJ whole genome shotgun (WGS) entry which is preliminary data.</text>
</comment>
<evidence type="ECO:0000313" key="3">
    <source>
        <dbReference type="EMBL" id="MPM54899.1"/>
    </source>
</evidence>
<feature type="region of interest" description="Disordered" evidence="1">
    <location>
        <begin position="128"/>
        <end position="155"/>
    </location>
</feature>
<dbReference type="InterPro" id="IPR031107">
    <property type="entry name" value="Small_HSP"/>
</dbReference>
<dbReference type="PROSITE" id="PS01031">
    <property type="entry name" value="SHSP"/>
    <property type="match status" value="1"/>
</dbReference>
<dbReference type="InterPro" id="IPR002068">
    <property type="entry name" value="A-crystallin/Hsp20_dom"/>
</dbReference>
<dbReference type="Gene3D" id="2.60.40.790">
    <property type="match status" value="1"/>
</dbReference>
<evidence type="ECO:0000259" key="2">
    <source>
        <dbReference type="PROSITE" id="PS01031"/>
    </source>
</evidence>
<dbReference type="Pfam" id="PF00011">
    <property type="entry name" value="HSP20"/>
    <property type="match status" value="1"/>
</dbReference>
<evidence type="ECO:0000256" key="1">
    <source>
        <dbReference type="SAM" id="MobiDB-lite"/>
    </source>
</evidence>
<dbReference type="InterPro" id="IPR008978">
    <property type="entry name" value="HSP20-like_chaperone"/>
</dbReference>
<reference evidence="3" key="1">
    <citation type="submission" date="2019-08" db="EMBL/GenBank/DDBJ databases">
        <authorList>
            <person name="Kucharzyk K."/>
            <person name="Murdoch R.W."/>
            <person name="Higgins S."/>
            <person name="Loffler F."/>
        </authorList>
    </citation>
    <scope>NUCLEOTIDE SEQUENCE</scope>
</reference>
<name>A0A645AP03_9ZZZZ</name>
<dbReference type="EMBL" id="VSSQ01015016">
    <property type="protein sequence ID" value="MPM54899.1"/>
    <property type="molecule type" value="Genomic_DNA"/>
</dbReference>
<dbReference type="SUPFAM" id="SSF49764">
    <property type="entry name" value="HSP20-like chaperones"/>
    <property type="match status" value="1"/>
</dbReference>
<sequence>MLSMIPYQRMLNSLTNTRSSLMNDPFFRSFADMSGSLMNSFRVDIRERDNAYLLEAELPGIPKDKINLSVDKDVLTISADIESQRKDESENYFYSERRSGHVERSFNIEGIDRENITANYQDGILRVELPKEKPTPEKNSRRIEIGDAPRLESAE</sequence>